<evidence type="ECO:0000259" key="1">
    <source>
        <dbReference type="Pfam" id="PF13799"/>
    </source>
</evidence>
<dbReference type="EMBL" id="FOJS01000002">
    <property type="protein sequence ID" value="SFA40261.1"/>
    <property type="molecule type" value="Genomic_DNA"/>
</dbReference>
<proteinExistence type="predicted"/>
<accession>A0A1I0SL56</accession>
<protein>
    <recommendedName>
        <fullName evidence="1">DUF4183 domain-containing protein</fullName>
    </recommendedName>
</protein>
<sequence length="127" mass="13151">MALQLIKLFVSATTTTDAVPTDTRFFYITTTETAAGATLTIDAASFLQDDGNPATELPALATNNSYYNVYINGVLQMEGITTYTPGATGVGSLAINVPAGGDPIPANTPIVLEIVQFAPSSTTTVTT</sequence>
<dbReference type="STRING" id="186116.SAMN05192569_100243"/>
<evidence type="ECO:0000313" key="3">
    <source>
        <dbReference type="Proteomes" id="UP000198650"/>
    </source>
</evidence>
<feature type="domain" description="DUF4183" evidence="1">
    <location>
        <begin position="33"/>
        <end position="114"/>
    </location>
</feature>
<dbReference type="OrthoDB" id="2623159at2"/>
<dbReference type="InterPro" id="IPR025237">
    <property type="entry name" value="DUF4183"/>
</dbReference>
<reference evidence="3" key="1">
    <citation type="submission" date="2016-10" db="EMBL/GenBank/DDBJ databases">
        <authorList>
            <person name="Varghese N."/>
            <person name="Submissions S."/>
        </authorList>
    </citation>
    <scope>NUCLEOTIDE SEQUENCE [LARGE SCALE GENOMIC DNA]</scope>
    <source>
        <strain evidence="3">M1</strain>
    </source>
</reference>
<dbReference type="AlphaFoldDB" id="A0A1I0SL56"/>
<dbReference type="Proteomes" id="UP000198650">
    <property type="component" value="Unassembled WGS sequence"/>
</dbReference>
<gene>
    <name evidence="2" type="ORF">SAMN05192569_100243</name>
</gene>
<dbReference type="Pfam" id="PF13799">
    <property type="entry name" value="DUF4183"/>
    <property type="match status" value="1"/>
</dbReference>
<dbReference type="RefSeq" id="WP_090947783.1">
    <property type="nucleotide sequence ID" value="NZ_FOJS01000002.1"/>
</dbReference>
<name>A0A1I0SL56_9BACL</name>
<evidence type="ECO:0000313" key="2">
    <source>
        <dbReference type="EMBL" id="SFA40261.1"/>
    </source>
</evidence>
<keyword evidence="3" id="KW-1185">Reference proteome</keyword>
<organism evidence="2 3">
    <name type="scientific">Parageobacillus thermantarcticus</name>
    <dbReference type="NCBI Taxonomy" id="186116"/>
    <lineage>
        <taxon>Bacteria</taxon>
        <taxon>Bacillati</taxon>
        <taxon>Bacillota</taxon>
        <taxon>Bacilli</taxon>
        <taxon>Bacillales</taxon>
        <taxon>Anoxybacillaceae</taxon>
        <taxon>Parageobacillus</taxon>
    </lineage>
</organism>